<accession>H3A5I7</accession>
<comment type="subcellular location">
    <subcellularLocation>
        <location evidence="1">Cytoplasm</location>
        <location evidence="1">Cytoskeleton</location>
        <location evidence="1">Flagellum axoneme</location>
    </subcellularLocation>
</comment>
<sequence length="391" mass="45635">MDPLPAMDVLRITTVLEECWDQLCILGYIMPISYQGKSDAENIIGSDINKILNSQKELDSRPESLPSAKTETRKSRQLHSLKDQLQDITTDLKRSNYLYNKSIKQSALSTSSLKKVDADRQFAADVIYETLEEFRKSGTFQSLLQAVNREKEKKSHFYDTIVREEEGRKRIKALQKQLQDIKKEKEEEVQNRNEMIAHLKDQVQEMKAKTNMEGKYVKNNTELQVFQTQKKSMMNEGELLAEGLRLKEKIEEEFVIHTDLENFLKRMQVEIEEKLEFWMEKYDKDTESKQLELNTLKNSKANDLVRLQELAKQYREHEQVIIDDRIEKEEQRQKVEQDVAEYRAVIKLQAWWRGLMVRKGLGPFKPTKTGKKGKDAGKDKGKGKGKGKGKK</sequence>
<dbReference type="InterPro" id="IPR000048">
    <property type="entry name" value="IQ_motif_EF-hand-BS"/>
</dbReference>
<keyword evidence="6" id="KW-0969">Cilium</keyword>
<dbReference type="GO" id="GO:0036126">
    <property type="term" value="C:sperm flagellum"/>
    <property type="evidence" value="ECO:0007669"/>
    <property type="project" value="TreeGrafter"/>
</dbReference>
<reference evidence="13" key="1">
    <citation type="submission" date="2011-08" db="EMBL/GenBank/DDBJ databases">
        <title>The draft genome of Latimeria chalumnae.</title>
        <authorList>
            <person name="Di Palma F."/>
            <person name="Alfoldi J."/>
            <person name="Johnson J."/>
            <person name="Berlin A."/>
            <person name="Gnerre S."/>
            <person name="Jaffe D."/>
            <person name="MacCallum I."/>
            <person name="Young S."/>
            <person name="Walker B.J."/>
            <person name="Lander E."/>
            <person name="Lindblad-Toh K."/>
        </authorList>
    </citation>
    <scope>NUCLEOTIDE SEQUENCE [LARGE SCALE GENOMIC DNA]</scope>
    <source>
        <strain evidence="13">Wild caught</strain>
    </source>
</reference>
<dbReference type="Ensembl" id="ENSLACT00000004951.2">
    <property type="protein sequence ID" value="ENSLACP00000004908.2"/>
    <property type="gene ID" value="ENSLACG00000004364.2"/>
</dbReference>
<reference evidence="12" key="2">
    <citation type="submission" date="2025-08" db="UniProtKB">
        <authorList>
            <consortium name="Ensembl"/>
        </authorList>
    </citation>
    <scope>IDENTIFICATION</scope>
</reference>
<dbReference type="HOGENOM" id="CLU_052522_1_0_1"/>
<dbReference type="GO" id="GO:0007288">
    <property type="term" value="P:sperm axoneme assembly"/>
    <property type="evidence" value="ECO:0007669"/>
    <property type="project" value="TreeGrafter"/>
</dbReference>
<dbReference type="OrthoDB" id="10254713at2759"/>
<proteinExistence type="inferred from homology"/>
<dbReference type="AlphaFoldDB" id="H3A5I7"/>
<feature type="coiled-coil region" evidence="10">
    <location>
        <begin position="164"/>
        <end position="209"/>
    </location>
</feature>
<dbReference type="KEGG" id="lcm:102345939"/>
<protein>
    <recommendedName>
        <fullName evidence="3">Dynein regulatory complex protein 9</fullName>
    </recommendedName>
    <alternativeName>
        <fullName evidence="9">IQ domain-containing protein G</fullName>
    </alternativeName>
</protein>
<dbReference type="InterPro" id="IPR042618">
    <property type="entry name" value="IQCG"/>
</dbReference>
<keyword evidence="10" id="KW-0175">Coiled coil</keyword>
<organism evidence="12 13">
    <name type="scientific">Latimeria chalumnae</name>
    <name type="common">Coelacanth</name>
    <dbReference type="NCBI Taxonomy" id="7897"/>
    <lineage>
        <taxon>Eukaryota</taxon>
        <taxon>Metazoa</taxon>
        <taxon>Chordata</taxon>
        <taxon>Craniata</taxon>
        <taxon>Vertebrata</taxon>
        <taxon>Euteleostomi</taxon>
        <taxon>Coelacanthiformes</taxon>
        <taxon>Coelacanthidae</taxon>
        <taxon>Latimeria</taxon>
    </lineage>
</organism>
<evidence type="ECO:0000256" key="7">
    <source>
        <dbReference type="ARBA" id="ARBA00023212"/>
    </source>
</evidence>
<dbReference type="FunCoup" id="H3A5I7">
    <property type="interactions" value="115"/>
</dbReference>
<evidence type="ECO:0000313" key="13">
    <source>
        <dbReference type="Proteomes" id="UP000008672"/>
    </source>
</evidence>
<evidence type="ECO:0000256" key="5">
    <source>
        <dbReference type="ARBA" id="ARBA00022846"/>
    </source>
</evidence>
<dbReference type="eggNOG" id="ENOG502QQR7">
    <property type="taxonomic scope" value="Eukaryota"/>
</dbReference>
<dbReference type="EMBL" id="AFYH01083614">
    <property type="status" value="NOT_ANNOTATED_CDS"/>
    <property type="molecule type" value="Genomic_DNA"/>
</dbReference>
<dbReference type="CTD" id="84223"/>
<dbReference type="PANTHER" id="PTHR14871">
    <property type="entry name" value="DYNEIN REGULATORY COMPLEX PROTEIN 9"/>
    <property type="match status" value="1"/>
</dbReference>
<dbReference type="PROSITE" id="PS50096">
    <property type="entry name" value="IQ"/>
    <property type="match status" value="1"/>
</dbReference>
<comment type="similarity">
    <text evidence="2">Belongs to the DRC9 family.</text>
</comment>
<keyword evidence="4" id="KW-0963">Cytoplasm</keyword>
<dbReference type="RefSeq" id="XP_064418395.1">
    <property type="nucleotide sequence ID" value="XM_064562325.1"/>
</dbReference>
<evidence type="ECO:0000256" key="4">
    <source>
        <dbReference type="ARBA" id="ARBA00022490"/>
    </source>
</evidence>
<dbReference type="CDD" id="cd23766">
    <property type="entry name" value="IQCG"/>
    <property type="match status" value="1"/>
</dbReference>
<evidence type="ECO:0000256" key="8">
    <source>
        <dbReference type="ARBA" id="ARBA00023273"/>
    </source>
</evidence>
<evidence type="ECO:0000313" key="12">
    <source>
        <dbReference type="Ensembl" id="ENSLACP00000004908.2"/>
    </source>
</evidence>
<gene>
    <name evidence="12" type="primary">IQCG</name>
</gene>
<name>H3A5I7_LATCH</name>
<keyword evidence="7" id="KW-0206">Cytoskeleton</keyword>
<dbReference type="STRING" id="7897.ENSLACP00000004908"/>
<reference evidence="12" key="3">
    <citation type="submission" date="2025-09" db="UniProtKB">
        <authorList>
            <consortium name="Ensembl"/>
        </authorList>
    </citation>
    <scope>IDENTIFICATION</scope>
</reference>
<dbReference type="GO" id="GO:0005737">
    <property type="term" value="C:cytoplasm"/>
    <property type="evidence" value="ECO:0007669"/>
    <property type="project" value="TreeGrafter"/>
</dbReference>
<feature type="compositionally biased region" description="Basic and acidic residues" evidence="11">
    <location>
        <begin position="372"/>
        <end position="382"/>
    </location>
</feature>
<keyword evidence="8" id="KW-0966">Cell projection</keyword>
<keyword evidence="5" id="KW-0282">Flagellum</keyword>
<keyword evidence="13" id="KW-1185">Reference proteome</keyword>
<evidence type="ECO:0000256" key="10">
    <source>
        <dbReference type="SAM" id="Coils"/>
    </source>
</evidence>
<feature type="region of interest" description="Disordered" evidence="11">
    <location>
        <begin position="360"/>
        <end position="391"/>
    </location>
</feature>
<evidence type="ECO:0000256" key="6">
    <source>
        <dbReference type="ARBA" id="ARBA00023069"/>
    </source>
</evidence>
<dbReference type="Pfam" id="PF00612">
    <property type="entry name" value="IQ"/>
    <property type="match status" value="1"/>
</dbReference>
<evidence type="ECO:0000256" key="3">
    <source>
        <dbReference type="ARBA" id="ARBA00013738"/>
    </source>
</evidence>
<evidence type="ECO:0000256" key="9">
    <source>
        <dbReference type="ARBA" id="ARBA00032183"/>
    </source>
</evidence>
<dbReference type="OMA" id="ESKMHFY"/>
<dbReference type="Bgee" id="ENSLACG00000004364">
    <property type="expression patterns" value="Expressed in pelvic fin"/>
</dbReference>
<dbReference type="PANTHER" id="PTHR14871:SF1">
    <property type="entry name" value="DYNEIN REGULATORY COMPLEX PROTEIN 9"/>
    <property type="match status" value="1"/>
</dbReference>
<evidence type="ECO:0000256" key="1">
    <source>
        <dbReference type="ARBA" id="ARBA00004611"/>
    </source>
</evidence>
<dbReference type="GeneID" id="102345939"/>
<dbReference type="InParanoid" id="H3A5I7"/>
<dbReference type="GeneTree" id="ENSGT00730000111263"/>
<evidence type="ECO:0000256" key="2">
    <source>
        <dbReference type="ARBA" id="ARBA00008222"/>
    </source>
</evidence>
<evidence type="ECO:0000256" key="11">
    <source>
        <dbReference type="SAM" id="MobiDB-lite"/>
    </source>
</evidence>
<dbReference type="Proteomes" id="UP000008672">
    <property type="component" value="Unassembled WGS sequence"/>
</dbReference>